<proteinExistence type="inferred from homology"/>
<evidence type="ECO:0000313" key="9">
    <source>
        <dbReference type="EMBL" id="MBB6112493.1"/>
    </source>
</evidence>
<dbReference type="SUPFAM" id="SSF141523">
    <property type="entry name" value="L,D-transpeptidase catalytic domain-like"/>
    <property type="match status" value="1"/>
</dbReference>
<keyword evidence="6 7" id="KW-0961">Cell wall biogenesis/degradation</keyword>
<dbReference type="CDD" id="cd16913">
    <property type="entry name" value="YkuD_like"/>
    <property type="match status" value="1"/>
</dbReference>
<evidence type="ECO:0000256" key="5">
    <source>
        <dbReference type="ARBA" id="ARBA00022984"/>
    </source>
</evidence>
<evidence type="ECO:0000256" key="2">
    <source>
        <dbReference type="ARBA" id="ARBA00005992"/>
    </source>
</evidence>
<dbReference type="GO" id="GO:0004180">
    <property type="term" value="F:carboxypeptidase activity"/>
    <property type="evidence" value="ECO:0007669"/>
    <property type="project" value="UniProtKB-ARBA"/>
</dbReference>
<dbReference type="Pfam" id="PF03734">
    <property type="entry name" value="YkuD"/>
    <property type="match status" value="1"/>
</dbReference>
<evidence type="ECO:0000313" key="10">
    <source>
        <dbReference type="EMBL" id="MBB6129255.1"/>
    </source>
</evidence>
<evidence type="ECO:0000256" key="3">
    <source>
        <dbReference type="ARBA" id="ARBA00022679"/>
    </source>
</evidence>
<evidence type="ECO:0000256" key="7">
    <source>
        <dbReference type="PROSITE-ProRule" id="PRU01373"/>
    </source>
</evidence>
<dbReference type="PANTHER" id="PTHR36699:SF1">
    <property type="entry name" value="L,D-TRANSPEPTIDASE YAFK-RELATED"/>
    <property type="match status" value="1"/>
</dbReference>
<protein>
    <submittedName>
        <fullName evidence="10">Murein L,D-transpeptidase YafK</fullName>
    </submittedName>
</protein>
<evidence type="ECO:0000256" key="1">
    <source>
        <dbReference type="ARBA" id="ARBA00004752"/>
    </source>
</evidence>
<comment type="similarity">
    <text evidence="2">Belongs to the YkuD family.</text>
</comment>
<dbReference type="AlphaFoldDB" id="A0A1N7FPV2"/>
<evidence type="ECO:0000256" key="4">
    <source>
        <dbReference type="ARBA" id="ARBA00022960"/>
    </source>
</evidence>
<dbReference type="OrthoDB" id="9809748at2"/>
<dbReference type="InterPro" id="IPR038063">
    <property type="entry name" value="Transpep_catalytic_dom"/>
</dbReference>
<dbReference type="PROSITE" id="PS52029">
    <property type="entry name" value="LD_TPASE"/>
    <property type="match status" value="1"/>
</dbReference>
<accession>A0A1N7FPV2</accession>
<organism evidence="10 12">
    <name type="scientific">Mucilaginibacter lappiensis</name>
    <dbReference type="NCBI Taxonomy" id="354630"/>
    <lineage>
        <taxon>Bacteria</taxon>
        <taxon>Pseudomonadati</taxon>
        <taxon>Bacteroidota</taxon>
        <taxon>Sphingobacteriia</taxon>
        <taxon>Sphingobacteriales</taxon>
        <taxon>Sphingobacteriaceae</taxon>
        <taxon>Mucilaginibacter</taxon>
    </lineage>
</organism>
<evidence type="ECO:0000259" key="8">
    <source>
        <dbReference type="PROSITE" id="PS52029"/>
    </source>
</evidence>
<feature type="domain" description="L,D-TPase catalytic" evidence="8">
    <location>
        <begin position="54"/>
        <end position="184"/>
    </location>
</feature>
<dbReference type="GO" id="GO:0008360">
    <property type="term" value="P:regulation of cell shape"/>
    <property type="evidence" value="ECO:0007669"/>
    <property type="project" value="UniProtKB-UniRule"/>
</dbReference>
<keyword evidence="5 7" id="KW-0573">Peptidoglycan synthesis</keyword>
<gene>
    <name evidence="10" type="ORF">HDF22_003380</name>
    <name evidence="9" type="ORF">HDF23_005268</name>
</gene>
<sequence length="233" mass="26633">MPKLLQLLLLSLLTVTSPKTELPDSKRASDVRTIVWPRLQKELKNKGLKAGSAVYIRIFKYQDALEVWLKAGPKYILFKTYDICYYSGGLGTKTRSGDGKSPEGFYTVEPKQLNPASNYHLAINIGYPNKVEQLKGYTGDAVMIHGHCASIGCYAMTDPRIEEIYTLIYKAFESGQQKINLDIYPFRMTKNYMGIFAQQPYMPFWKTLQPGYDLFEKNHIPADYHIKGNDYAF</sequence>
<dbReference type="EMBL" id="JACHCA010000008">
    <property type="protein sequence ID" value="MBB6129255.1"/>
    <property type="molecule type" value="Genomic_DNA"/>
</dbReference>
<feature type="active site" description="Proton donor/acceptor" evidence="7">
    <location>
        <position position="145"/>
    </location>
</feature>
<comment type="caution">
    <text evidence="10">The sequence shown here is derived from an EMBL/GenBank/DDBJ whole genome shotgun (WGS) entry which is preliminary data.</text>
</comment>
<dbReference type="RefSeq" id="WP_076377887.1">
    <property type="nucleotide sequence ID" value="NZ_FTMG01000019.1"/>
</dbReference>
<dbReference type="UniPathway" id="UPA00219"/>
<name>A0A1N7FPV2_9SPHI</name>
<dbReference type="GO" id="GO:0016740">
    <property type="term" value="F:transferase activity"/>
    <property type="evidence" value="ECO:0007669"/>
    <property type="project" value="UniProtKB-KW"/>
</dbReference>
<evidence type="ECO:0000256" key="6">
    <source>
        <dbReference type="ARBA" id="ARBA00023316"/>
    </source>
</evidence>
<dbReference type="EMBL" id="JACHCB010000019">
    <property type="protein sequence ID" value="MBB6112493.1"/>
    <property type="molecule type" value="Genomic_DNA"/>
</dbReference>
<dbReference type="GO" id="GO:0071555">
    <property type="term" value="P:cell wall organization"/>
    <property type="evidence" value="ECO:0007669"/>
    <property type="project" value="UniProtKB-UniRule"/>
</dbReference>
<keyword evidence="11" id="KW-1185">Reference proteome</keyword>
<dbReference type="PANTHER" id="PTHR36699">
    <property type="entry name" value="LD-TRANSPEPTIDASE"/>
    <property type="match status" value="1"/>
</dbReference>
<feature type="active site" description="Nucleophile" evidence="7">
    <location>
        <position position="153"/>
    </location>
</feature>
<dbReference type="Proteomes" id="UP000541583">
    <property type="component" value="Unassembled WGS sequence"/>
</dbReference>
<keyword evidence="3" id="KW-0808">Transferase</keyword>
<evidence type="ECO:0000313" key="12">
    <source>
        <dbReference type="Proteomes" id="UP000548326"/>
    </source>
</evidence>
<dbReference type="GO" id="GO:0009252">
    <property type="term" value="P:peptidoglycan biosynthetic process"/>
    <property type="evidence" value="ECO:0007669"/>
    <property type="project" value="UniProtKB-UniPathway"/>
</dbReference>
<dbReference type="InterPro" id="IPR005490">
    <property type="entry name" value="LD_TPept_cat_dom"/>
</dbReference>
<comment type="pathway">
    <text evidence="1 7">Cell wall biogenesis; peptidoglycan biosynthesis.</text>
</comment>
<reference evidence="11 12" key="1">
    <citation type="submission" date="2020-08" db="EMBL/GenBank/DDBJ databases">
        <title>Genomic Encyclopedia of Type Strains, Phase IV (KMG-V): Genome sequencing to study the core and pangenomes of soil and plant-associated prokaryotes.</title>
        <authorList>
            <person name="Whitman W."/>
        </authorList>
    </citation>
    <scope>NUCLEOTIDE SEQUENCE [LARGE SCALE GENOMIC DNA]</scope>
    <source>
        <strain evidence="9 11">ANJLi2</strain>
        <strain evidence="10 12">MP601</strain>
    </source>
</reference>
<evidence type="ECO:0000313" key="11">
    <source>
        <dbReference type="Proteomes" id="UP000541583"/>
    </source>
</evidence>
<dbReference type="Proteomes" id="UP000548326">
    <property type="component" value="Unassembled WGS sequence"/>
</dbReference>
<dbReference type="STRING" id="354630.SAMN05421821_11927"/>
<keyword evidence="4 7" id="KW-0133">Cell shape</keyword>